<dbReference type="RefSeq" id="WP_211349312.1">
    <property type="nucleotide sequence ID" value="NZ_RBKT01000001.1"/>
</dbReference>
<name>A0A495JL49_9ACTN</name>
<evidence type="ECO:0000313" key="4">
    <source>
        <dbReference type="Proteomes" id="UP000277671"/>
    </source>
</evidence>
<protein>
    <submittedName>
        <fullName evidence="3">Secretion/DNA translocation related TadE-like protein</fullName>
    </submittedName>
</protein>
<sequence>MSGPKPAGAVVVSGRRRVARDRGSASLWLLAVGLTLVMAGMAGAAVGAARVAKHQARVAADFGALAGAARTLEGPAVACARAADLVSANGGRIVDCAVDGLDLQLVVELTAHPLPGLTRVARATARAGPIRA</sequence>
<dbReference type="InterPro" id="IPR028087">
    <property type="entry name" value="Tad_N"/>
</dbReference>
<evidence type="ECO:0000259" key="2">
    <source>
        <dbReference type="Pfam" id="PF13400"/>
    </source>
</evidence>
<evidence type="ECO:0000313" key="3">
    <source>
        <dbReference type="EMBL" id="RKR89780.1"/>
    </source>
</evidence>
<gene>
    <name evidence="3" type="ORF">BDK92_4137</name>
</gene>
<keyword evidence="1" id="KW-0812">Transmembrane</keyword>
<accession>A0A495JL49</accession>
<keyword evidence="4" id="KW-1185">Reference proteome</keyword>
<feature type="domain" description="Putative Flp pilus-assembly TadG-like N-terminal" evidence="2">
    <location>
        <begin position="23"/>
        <end position="70"/>
    </location>
</feature>
<keyword evidence="1" id="KW-1133">Transmembrane helix</keyword>
<evidence type="ECO:0000256" key="1">
    <source>
        <dbReference type="SAM" id="Phobius"/>
    </source>
</evidence>
<dbReference type="AlphaFoldDB" id="A0A495JL49"/>
<feature type="transmembrane region" description="Helical" evidence="1">
    <location>
        <begin position="27"/>
        <end position="49"/>
    </location>
</feature>
<dbReference type="NCBIfam" id="TIGR03816">
    <property type="entry name" value="tadE_like_DECH"/>
    <property type="match status" value="1"/>
</dbReference>
<reference evidence="3 4" key="1">
    <citation type="submission" date="2018-10" db="EMBL/GenBank/DDBJ databases">
        <title>Sequencing the genomes of 1000 actinobacteria strains.</title>
        <authorList>
            <person name="Klenk H.-P."/>
        </authorList>
    </citation>
    <scope>NUCLEOTIDE SEQUENCE [LARGE SCALE GENOMIC DNA]</scope>
    <source>
        <strain evidence="3 4">DSM 45175</strain>
    </source>
</reference>
<dbReference type="Pfam" id="PF13400">
    <property type="entry name" value="Tad"/>
    <property type="match status" value="1"/>
</dbReference>
<proteinExistence type="predicted"/>
<comment type="caution">
    <text evidence="3">The sequence shown here is derived from an EMBL/GenBank/DDBJ whole genome shotgun (WGS) entry which is preliminary data.</text>
</comment>
<organism evidence="3 4">
    <name type="scientific">Micromonospora pisi</name>
    <dbReference type="NCBI Taxonomy" id="589240"/>
    <lineage>
        <taxon>Bacteria</taxon>
        <taxon>Bacillati</taxon>
        <taxon>Actinomycetota</taxon>
        <taxon>Actinomycetes</taxon>
        <taxon>Micromonosporales</taxon>
        <taxon>Micromonosporaceae</taxon>
        <taxon>Micromonospora</taxon>
    </lineage>
</organism>
<dbReference type="EMBL" id="RBKT01000001">
    <property type="protein sequence ID" value="RKR89780.1"/>
    <property type="molecule type" value="Genomic_DNA"/>
</dbReference>
<keyword evidence="1" id="KW-0472">Membrane</keyword>
<dbReference type="InterPro" id="IPR021202">
    <property type="entry name" value="Rv3654c-like"/>
</dbReference>
<dbReference type="Proteomes" id="UP000277671">
    <property type="component" value="Unassembled WGS sequence"/>
</dbReference>